<evidence type="ECO:0000256" key="4">
    <source>
        <dbReference type="ARBA" id="ARBA00022723"/>
    </source>
</evidence>
<keyword evidence="10" id="KW-1133">Transmembrane helix</keyword>
<dbReference type="PROSITE" id="PS51710">
    <property type="entry name" value="G_OBG"/>
    <property type="match status" value="1"/>
</dbReference>
<evidence type="ECO:0000313" key="12">
    <source>
        <dbReference type="EMBL" id="CAF0777570.1"/>
    </source>
</evidence>
<dbReference type="Pfam" id="PF01926">
    <property type="entry name" value="MMR_HSR1"/>
    <property type="match status" value="1"/>
</dbReference>
<dbReference type="PANTHER" id="PTHR23305">
    <property type="entry name" value="OBG GTPASE FAMILY"/>
    <property type="match status" value="1"/>
</dbReference>
<evidence type="ECO:0000256" key="10">
    <source>
        <dbReference type="SAM" id="Phobius"/>
    </source>
</evidence>
<feature type="binding site" evidence="9">
    <location>
        <begin position="31"/>
        <end position="36"/>
    </location>
    <ligand>
        <name>ATP</name>
        <dbReference type="ChEBI" id="CHEBI:30616"/>
    </ligand>
</feature>
<dbReference type="SUPFAM" id="SSF52540">
    <property type="entry name" value="P-loop containing nucleoside triphosphate hydrolases"/>
    <property type="match status" value="1"/>
</dbReference>
<comment type="subunit">
    <text evidence="9">Monomer.</text>
</comment>
<accession>A0A813R6V8</accession>
<reference evidence="12" key="1">
    <citation type="submission" date="2021-02" db="EMBL/GenBank/DDBJ databases">
        <authorList>
            <person name="Nowell W R."/>
        </authorList>
    </citation>
    <scope>NUCLEOTIDE SEQUENCE</scope>
</reference>
<evidence type="ECO:0000256" key="8">
    <source>
        <dbReference type="ARBA" id="ARBA00022842"/>
    </source>
</evidence>
<keyword evidence="3 9" id="KW-0963">Cytoplasm</keyword>
<organism evidence="12 13">
    <name type="scientific">Rotaria sordida</name>
    <dbReference type="NCBI Taxonomy" id="392033"/>
    <lineage>
        <taxon>Eukaryota</taxon>
        <taxon>Metazoa</taxon>
        <taxon>Spiralia</taxon>
        <taxon>Gnathifera</taxon>
        <taxon>Rotifera</taxon>
        <taxon>Eurotatoria</taxon>
        <taxon>Bdelloidea</taxon>
        <taxon>Philodinida</taxon>
        <taxon>Philodinidae</taxon>
        <taxon>Rotaria</taxon>
    </lineage>
</organism>
<evidence type="ECO:0000313" key="13">
    <source>
        <dbReference type="Proteomes" id="UP000663870"/>
    </source>
</evidence>
<dbReference type="GO" id="GO:0005737">
    <property type="term" value="C:cytoplasm"/>
    <property type="evidence" value="ECO:0007669"/>
    <property type="project" value="UniProtKB-SubCell"/>
</dbReference>
<dbReference type="PANTHER" id="PTHR23305:SF11">
    <property type="entry name" value="OBG-LIKE ATPASE 1"/>
    <property type="match status" value="1"/>
</dbReference>
<dbReference type="GO" id="GO:0046872">
    <property type="term" value="F:metal ion binding"/>
    <property type="evidence" value="ECO:0007669"/>
    <property type="project" value="UniProtKB-KW"/>
</dbReference>
<dbReference type="CDD" id="cd01900">
    <property type="entry name" value="YchF"/>
    <property type="match status" value="1"/>
</dbReference>
<dbReference type="InterPro" id="IPR041706">
    <property type="entry name" value="YchF_N"/>
</dbReference>
<evidence type="ECO:0000256" key="3">
    <source>
        <dbReference type="ARBA" id="ARBA00022490"/>
    </source>
</evidence>
<keyword evidence="13" id="KW-1185">Reference proteome</keyword>
<comment type="similarity">
    <text evidence="9">Belongs to the TRAFAC class OBG-HflX-like GTPase superfamily. OBG GTPase family. YchF/OLA1 subfamily.</text>
</comment>
<dbReference type="InterPro" id="IPR004396">
    <property type="entry name" value="ATPase_YchF/OLA1"/>
</dbReference>
<comment type="cofactor">
    <cofactor evidence="1">
        <name>Mg(2+)</name>
        <dbReference type="ChEBI" id="CHEBI:18420"/>
    </cofactor>
</comment>
<comment type="caution">
    <text evidence="12">The sequence shown here is derived from an EMBL/GenBank/DDBJ whole genome shotgun (WGS) entry which is preliminary data.</text>
</comment>
<dbReference type="SUPFAM" id="SSF81271">
    <property type="entry name" value="TGS-like"/>
    <property type="match status" value="1"/>
</dbReference>
<dbReference type="InterPro" id="IPR006073">
    <property type="entry name" value="GTP-bd"/>
</dbReference>
<dbReference type="HAMAP" id="MF_00944">
    <property type="entry name" value="YchF_OLA1_ATPase"/>
    <property type="match status" value="1"/>
</dbReference>
<dbReference type="CDD" id="cd04867">
    <property type="entry name" value="TGS_YchF_OLA1"/>
    <property type="match status" value="1"/>
</dbReference>
<evidence type="ECO:0000256" key="9">
    <source>
        <dbReference type="HAMAP-Rule" id="MF_03167"/>
    </source>
</evidence>
<feature type="transmembrane region" description="Helical" evidence="10">
    <location>
        <begin position="502"/>
        <end position="519"/>
    </location>
</feature>
<feature type="binding site" evidence="9">
    <location>
        <position position="229"/>
    </location>
    <ligand>
        <name>ATP</name>
        <dbReference type="ChEBI" id="CHEBI:30616"/>
    </ligand>
</feature>
<keyword evidence="10" id="KW-0472">Membrane</keyword>
<evidence type="ECO:0000256" key="7">
    <source>
        <dbReference type="ARBA" id="ARBA00022840"/>
    </source>
</evidence>
<evidence type="ECO:0000259" key="11">
    <source>
        <dbReference type="PROSITE" id="PS51710"/>
    </source>
</evidence>
<feature type="transmembrane region" description="Helical" evidence="10">
    <location>
        <begin position="616"/>
        <end position="633"/>
    </location>
</feature>
<feature type="transmembrane region" description="Helical" evidence="10">
    <location>
        <begin position="554"/>
        <end position="577"/>
    </location>
</feature>
<comment type="function">
    <text evidence="9">Hydrolyzes ATP, and can also hydrolyze GTP with lower efficiency. Has lower affinity for GTP.</text>
</comment>
<dbReference type="FunFam" id="3.10.20.30:FF:000029">
    <property type="entry name" value="Obg-like ATPase 1"/>
    <property type="match status" value="1"/>
</dbReference>
<dbReference type="Gene3D" id="1.10.150.300">
    <property type="entry name" value="TGS-like domain"/>
    <property type="match status" value="1"/>
</dbReference>
<evidence type="ECO:0000256" key="1">
    <source>
        <dbReference type="ARBA" id="ARBA00001946"/>
    </source>
</evidence>
<keyword evidence="7 9" id="KW-0067">ATP-binding</keyword>
<dbReference type="InterPro" id="IPR013029">
    <property type="entry name" value="YchF_C"/>
</dbReference>
<dbReference type="InterPro" id="IPR012676">
    <property type="entry name" value="TGS-like"/>
</dbReference>
<gene>
    <name evidence="12" type="ORF">JXQ802_LOCUS3049</name>
</gene>
<proteinExistence type="inferred from homology"/>
<evidence type="ECO:0000256" key="5">
    <source>
        <dbReference type="ARBA" id="ARBA00022741"/>
    </source>
</evidence>
<dbReference type="Pfam" id="PF06071">
    <property type="entry name" value="YchF-GTPase_C"/>
    <property type="match status" value="1"/>
</dbReference>
<dbReference type="InterPro" id="IPR023192">
    <property type="entry name" value="TGS-like_dom_sf"/>
</dbReference>
<dbReference type="Gene3D" id="3.40.50.300">
    <property type="entry name" value="P-loop containing nucleotide triphosphate hydrolases"/>
    <property type="match status" value="1"/>
</dbReference>
<keyword evidence="4" id="KW-0479">Metal-binding</keyword>
<keyword evidence="5 9" id="KW-0547">Nucleotide-binding</keyword>
<dbReference type="PRINTS" id="PR00326">
    <property type="entry name" value="GTP1OBG"/>
</dbReference>
<keyword evidence="8" id="KW-0460">Magnesium</keyword>
<dbReference type="GO" id="GO:0016887">
    <property type="term" value="F:ATP hydrolysis activity"/>
    <property type="evidence" value="ECO:0007669"/>
    <property type="project" value="UniProtKB-UniRule"/>
</dbReference>
<dbReference type="InterPro" id="IPR027417">
    <property type="entry name" value="P-loop_NTPase"/>
</dbReference>
<feature type="domain" description="OBG-type G" evidence="11">
    <location>
        <begin position="22"/>
        <end position="281"/>
    </location>
</feature>
<comment type="subcellular location">
    <subcellularLocation>
        <location evidence="2 9">Cytoplasm</location>
    </subcellularLocation>
</comment>
<protein>
    <recommendedName>
        <fullName evidence="9">Obg-like ATPase 1</fullName>
    </recommendedName>
</protein>
<dbReference type="NCBIfam" id="TIGR00092">
    <property type="entry name" value="redox-regulated ATPase YchF"/>
    <property type="match status" value="1"/>
</dbReference>
<evidence type="ECO:0000256" key="6">
    <source>
        <dbReference type="ARBA" id="ARBA00022801"/>
    </source>
</evidence>
<keyword evidence="10" id="KW-0812">Transmembrane</keyword>
<dbReference type="GO" id="GO:0005525">
    <property type="term" value="F:GTP binding"/>
    <property type="evidence" value="ECO:0007669"/>
    <property type="project" value="InterPro"/>
</dbReference>
<evidence type="ECO:0000256" key="2">
    <source>
        <dbReference type="ARBA" id="ARBA00004496"/>
    </source>
</evidence>
<dbReference type="EMBL" id="CAJNOL010000040">
    <property type="protein sequence ID" value="CAF0777570.1"/>
    <property type="molecule type" value="Genomic_DNA"/>
</dbReference>
<dbReference type="Proteomes" id="UP000663870">
    <property type="component" value="Unassembled WGS sequence"/>
</dbReference>
<feature type="transmembrane region" description="Helical" evidence="10">
    <location>
        <begin position="525"/>
        <end position="542"/>
    </location>
</feature>
<dbReference type="AlphaFoldDB" id="A0A813R6V8"/>
<dbReference type="GO" id="GO:0043023">
    <property type="term" value="F:ribosomal large subunit binding"/>
    <property type="evidence" value="ECO:0007669"/>
    <property type="project" value="UniProtKB-UniRule"/>
</dbReference>
<sequence length="634" mass="72071">MPPKKKEEAKPKPLIGRVGTNLKMGIVGLPNAGKSTFFNILTKSSVPAENFPFCTINPNESRVPVPDPRFDFLCHHYEPLSKQPAYLNVVDIAGLVKGASEGQGLGNAFLSHIKACDGIFHMTRLFDEVDIAHVEGNIDPIRDMEIIHDELRLKDLEMAKKVAEDLEKKVVRGNDKTLKIDHETINKVLHLLNEERGSLRFHDWNEKEIEVLNKHLFNTSKPMIYLINMSEEDYIKKKNKWLGKVKQWIDEHDPGATVIPFSANYELRLVDLPHDESEKVIKETGAPSTLEKIILAGYRALQLCYFFTCGKDEVKAWTIQIGTKAPHAAGRIHTDFEKGFIMAEVMKYDDFKEHGNEHAVKAEGKYRQQGKNYTVEDDMSWNSQDFFSSSPYNQQYTGSISYDFQQQQQQPQQNYSLSQPYTQYSNDNFIPSPYNFNSQVNNNQFYYPNHYISPTATSNQNDDEPPLLEELGINFDHIFKKTKSVLNPFAIPDLSIRDDIDLAGPLIFCLIFAFSLLLFGKIHFGYVYGIVTLGTFGMYGLLNLMASSDKSCSGLFVISVLGYCLLPMVILSFLSFLFKFNSFINIILTIIFILWCSISASKLFTISLAMIGQQLLVAYPCVLFYGVFALLTMF</sequence>
<dbReference type="FunFam" id="1.10.150.300:FF:000003">
    <property type="entry name" value="Obg-like ATPase 1"/>
    <property type="match status" value="1"/>
</dbReference>
<feature type="transmembrane region" description="Helical" evidence="10">
    <location>
        <begin position="583"/>
        <end position="604"/>
    </location>
</feature>
<keyword evidence="6 9" id="KW-0378">Hydrolase</keyword>
<dbReference type="GO" id="GO:0005524">
    <property type="term" value="F:ATP binding"/>
    <property type="evidence" value="ECO:0007669"/>
    <property type="project" value="UniProtKB-UniRule"/>
</dbReference>
<dbReference type="Gene3D" id="3.10.20.30">
    <property type="match status" value="1"/>
</dbReference>
<name>A0A813R6V8_9BILA</name>
<dbReference type="InterPro" id="IPR012675">
    <property type="entry name" value="Beta-grasp_dom_sf"/>
</dbReference>
<dbReference type="InterPro" id="IPR031167">
    <property type="entry name" value="G_OBG"/>
</dbReference>